<keyword evidence="6" id="KW-1185">Reference proteome</keyword>
<evidence type="ECO:0000256" key="3">
    <source>
        <dbReference type="RuleBase" id="RU000524"/>
    </source>
</evidence>
<organism evidence="5 6">
    <name type="scientific">Corynebacterium lizhenjunii</name>
    <dbReference type="NCBI Taxonomy" id="2709394"/>
    <lineage>
        <taxon>Bacteria</taxon>
        <taxon>Bacillati</taxon>
        <taxon>Actinomycetota</taxon>
        <taxon>Actinomycetes</taxon>
        <taxon>Mycobacteriales</taxon>
        <taxon>Corynebacteriaceae</taxon>
        <taxon>Corynebacterium</taxon>
    </lineage>
</organism>
<reference evidence="5 6" key="1">
    <citation type="submission" date="2020-11" db="EMBL/GenBank/DDBJ databases">
        <title>Corynebacterium sp. ZJ-599.</title>
        <authorList>
            <person name="Zhou J."/>
        </authorList>
    </citation>
    <scope>NUCLEOTIDE SEQUENCE [LARGE SCALE GENOMIC DNA]</scope>
    <source>
        <strain evidence="5 6">ZJ-599</strain>
    </source>
</reference>
<protein>
    <recommendedName>
        <fullName evidence="3">Single-stranded DNA-binding protein</fullName>
    </recommendedName>
</protein>
<dbReference type="Proteomes" id="UP000594681">
    <property type="component" value="Chromosome"/>
</dbReference>
<dbReference type="PANTHER" id="PTHR10302">
    <property type="entry name" value="SINGLE-STRANDED DNA-BINDING PROTEIN"/>
    <property type="match status" value="1"/>
</dbReference>
<feature type="compositionally biased region" description="Low complexity" evidence="4">
    <location>
        <begin position="116"/>
        <end position="125"/>
    </location>
</feature>
<proteinExistence type="predicted"/>
<evidence type="ECO:0000256" key="2">
    <source>
        <dbReference type="PROSITE-ProRule" id="PRU00252"/>
    </source>
</evidence>
<dbReference type="InterPro" id="IPR012340">
    <property type="entry name" value="NA-bd_OB-fold"/>
</dbReference>
<dbReference type="InterPro" id="IPR011344">
    <property type="entry name" value="ssDNA-bd"/>
</dbReference>
<feature type="compositionally biased region" description="Gly residues" evidence="4">
    <location>
        <begin position="126"/>
        <end position="138"/>
    </location>
</feature>
<dbReference type="InterPro" id="IPR000424">
    <property type="entry name" value="Primosome_PriB/ssb"/>
</dbReference>
<evidence type="ECO:0000313" key="5">
    <source>
        <dbReference type="EMBL" id="QPK78292.1"/>
    </source>
</evidence>
<dbReference type="AlphaFoldDB" id="A0A7T0KD10"/>
<feature type="compositionally biased region" description="Gly residues" evidence="4">
    <location>
        <begin position="145"/>
        <end position="154"/>
    </location>
</feature>
<feature type="region of interest" description="Disordered" evidence="4">
    <location>
        <begin position="116"/>
        <end position="161"/>
    </location>
</feature>
<evidence type="ECO:0000256" key="4">
    <source>
        <dbReference type="SAM" id="MobiDB-lite"/>
    </source>
</evidence>
<name>A0A7T0KD10_9CORY</name>
<dbReference type="CDD" id="cd04496">
    <property type="entry name" value="SSB_OBF"/>
    <property type="match status" value="1"/>
</dbReference>
<dbReference type="EMBL" id="CP064954">
    <property type="protein sequence ID" value="QPK78292.1"/>
    <property type="molecule type" value="Genomic_DNA"/>
</dbReference>
<accession>A0A7T0KD10</accession>
<dbReference type="KEGG" id="cliz:G7Y31_06795"/>
<sequence length="161" mass="16781">MANHVVISGNLTEDPVLRYTSDGTPLVSFTVAHNQSQWDASTNSWVQDQDGAVFVPVTLWRKKAQNFVEAMRGGRRPVMVSGKLVLDRWQDKATGAKRSRLRIEAVDVAVLPAAASGGSQSVGSQSDGGGGSDSGGWGEPAPVGGQSGVGGFGQGSEQPPF</sequence>
<dbReference type="GO" id="GO:0009295">
    <property type="term" value="C:nucleoid"/>
    <property type="evidence" value="ECO:0007669"/>
    <property type="project" value="TreeGrafter"/>
</dbReference>
<dbReference type="GO" id="GO:0003697">
    <property type="term" value="F:single-stranded DNA binding"/>
    <property type="evidence" value="ECO:0007669"/>
    <property type="project" value="InterPro"/>
</dbReference>
<dbReference type="PROSITE" id="PS50935">
    <property type="entry name" value="SSB"/>
    <property type="match status" value="1"/>
</dbReference>
<dbReference type="GO" id="GO:0006260">
    <property type="term" value="P:DNA replication"/>
    <property type="evidence" value="ECO:0007669"/>
    <property type="project" value="InterPro"/>
</dbReference>
<dbReference type="SUPFAM" id="SSF50249">
    <property type="entry name" value="Nucleic acid-binding proteins"/>
    <property type="match status" value="1"/>
</dbReference>
<dbReference type="PANTHER" id="PTHR10302:SF27">
    <property type="entry name" value="SINGLE-STRANDED DNA-BINDING PROTEIN"/>
    <property type="match status" value="1"/>
</dbReference>
<evidence type="ECO:0000313" key="6">
    <source>
        <dbReference type="Proteomes" id="UP000594681"/>
    </source>
</evidence>
<keyword evidence="1 2" id="KW-0238">DNA-binding</keyword>
<evidence type="ECO:0000256" key="1">
    <source>
        <dbReference type="ARBA" id="ARBA00023125"/>
    </source>
</evidence>
<dbReference type="Gene3D" id="2.40.50.140">
    <property type="entry name" value="Nucleic acid-binding proteins"/>
    <property type="match status" value="1"/>
</dbReference>
<dbReference type="RefSeq" id="WP_165006416.1">
    <property type="nucleotide sequence ID" value="NZ_CP064954.1"/>
</dbReference>
<gene>
    <name evidence="5" type="ORF">G7Y31_06795</name>
</gene>
<dbReference type="Pfam" id="PF00436">
    <property type="entry name" value="SSB"/>
    <property type="match status" value="1"/>
</dbReference>
<dbReference type="NCBIfam" id="TIGR00621">
    <property type="entry name" value="ssb"/>
    <property type="match status" value="1"/>
</dbReference>